<evidence type="ECO:0000256" key="3">
    <source>
        <dbReference type="ARBA" id="ARBA00038249"/>
    </source>
</evidence>
<proteinExistence type="inferred from homology"/>
<dbReference type="PANTHER" id="PTHR11695:SF294">
    <property type="entry name" value="RETICULON-4-INTERACTING PROTEIN 1, MITOCHONDRIAL"/>
    <property type="match status" value="1"/>
</dbReference>
<keyword evidence="6" id="KW-1185">Reference proteome</keyword>
<evidence type="ECO:0000313" key="6">
    <source>
        <dbReference type="Proteomes" id="UP000002037"/>
    </source>
</evidence>
<dbReference type="Pfam" id="PF13602">
    <property type="entry name" value="ADH_zinc_N_2"/>
    <property type="match status" value="1"/>
</dbReference>
<dbReference type="EMBL" id="GG692396">
    <property type="protein sequence ID" value="EER34681.1"/>
    <property type="molecule type" value="Genomic_DNA"/>
</dbReference>
<dbReference type="InterPro" id="IPR050700">
    <property type="entry name" value="YIM1/Zinc_Alcohol_DH_Fams"/>
</dbReference>
<keyword evidence="2" id="KW-0551">Lipid droplet</keyword>
<dbReference type="RefSeq" id="XP_002547236.1">
    <property type="nucleotide sequence ID" value="XM_002547190.1"/>
</dbReference>
<dbReference type="GO" id="GO:0005811">
    <property type="term" value="C:lipid droplet"/>
    <property type="evidence" value="ECO:0007669"/>
    <property type="project" value="UniProtKB-SubCell"/>
</dbReference>
<dbReference type="GO" id="GO:0016491">
    <property type="term" value="F:oxidoreductase activity"/>
    <property type="evidence" value="ECO:0007669"/>
    <property type="project" value="InterPro"/>
</dbReference>
<dbReference type="PANTHER" id="PTHR11695">
    <property type="entry name" value="ALCOHOL DEHYDROGENASE RELATED"/>
    <property type="match status" value="1"/>
</dbReference>
<reference evidence="5 6" key="1">
    <citation type="journal article" date="2009" name="Nature">
        <title>Evolution of pathogenicity and sexual reproduction in eight Candida genomes.</title>
        <authorList>
            <person name="Butler G."/>
            <person name="Rasmussen M.D."/>
            <person name="Lin M.F."/>
            <person name="Santos M.A."/>
            <person name="Sakthikumar S."/>
            <person name="Munro C.A."/>
            <person name="Rheinbay E."/>
            <person name="Grabherr M."/>
            <person name="Forche A."/>
            <person name="Reedy J.L."/>
            <person name="Agrafioti I."/>
            <person name="Arnaud M.B."/>
            <person name="Bates S."/>
            <person name="Brown A.J."/>
            <person name="Brunke S."/>
            <person name="Costanzo M.C."/>
            <person name="Fitzpatrick D.A."/>
            <person name="de Groot P.W."/>
            <person name="Harris D."/>
            <person name="Hoyer L.L."/>
            <person name="Hube B."/>
            <person name="Klis F.M."/>
            <person name="Kodira C."/>
            <person name="Lennard N."/>
            <person name="Logue M.E."/>
            <person name="Martin R."/>
            <person name="Neiman A.M."/>
            <person name="Nikolaou E."/>
            <person name="Quail M.A."/>
            <person name="Quinn J."/>
            <person name="Santos M.C."/>
            <person name="Schmitzberger F.F."/>
            <person name="Sherlock G."/>
            <person name="Shah P."/>
            <person name="Silverstein K.A."/>
            <person name="Skrzypek M.S."/>
            <person name="Soll D."/>
            <person name="Staggs R."/>
            <person name="Stansfield I."/>
            <person name="Stumpf M.P."/>
            <person name="Sudbery P.E."/>
            <person name="Srikantha T."/>
            <person name="Zeng Q."/>
            <person name="Berman J."/>
            <person name="Berriman M."/>
            <person name="Heitman J."/>
            <person name="Gow N.A."/>
            <person name="Lorenz M.C."/>
            <person name="Birren B.W."/>
            <person name="Kellis M."/>
            <person name="Cuomo C.A."/>
        </authorList>
    </citation>
    <scope>NUCLEOTIDE SEQUENCE [LARGE SCALE GENOMIC DNA]</scope>
    <source>
        <strain evidence="6">ATCC MYA-3404 / T1</strain>
    </source>
</reference>
<dbReference type="KEGG" id="ctp:CTRG_01542"/>
<comment type="similarity">
    <text evidence="3">Belongs to the YIM1 family.</text>
</comment>
<dbReference type="Gene3D" id="3.90.180.10">
    <property type="entry name" value="Medium-chain alcohol dehydrogenases, catalytic domain"/>
    <property type="match status" value="1"/>
</dbReference>
<dbReference type="VEuPathDB" id="FungiDB:CTRG_01542"/>
<dbReference type="GeneID" id="8300756"/>
<dbReference type="SUPFAM" id="SSF50129">
    <property type="entry name" value="GroES-like"/>
    <property type="match status" value="1"/>
</dbReference>
<evidence type="ECO:0000256" key="2">
    <source>
        <dbReference type="ARBA" id="ARBA00022677"/>
    </source>
</evidence>
<dbReference type="Pfam" id="PF08240">
    <property type="entry name" value="ADH_N"/>
    <property type="match status" value="1"/>
</dbReference>
<sequence>MSNNQVTKINYKRWVYKNCWTPLKIINNKLEFPTDSQGQLVIPENNILVKIHYASLNPVDEKLRHVTFLPPVMTHGMGKDFSGEIIALGSNVSKFHVGDFVQGFHPGVLTSDGTFSEYLLINTELWKFKTEIAKVPDNTTLEQASAWPLVLGTAMLLMDKLPIQNKKVLVLGGATSVGRYLTQLLKIEGASEIVVSCSPRSQALVEELGATKIVNYRENVLNQVLENVKDKPFDYIFDCWGGNMLFPDIKQILVKGGAYRTIVGDQAGSDLVALIWGTLRSICRAMVSSANLLDYSYSYVLVGDKNPGWIDKAQEYIGSGKVRIFIDKVYDFEELPAAINYIETGQAQGKLIIKLSTTD</sequence>
<dbReference type="Proteomes" id="UP000002037">
    <property type="component" value="Unassembled WGS sequence"/>
</dbReference>
<evidence type="ECO:0000256" key="1">
    <source>
        <dbReference type="ARBA" id="ARBA00004502"/>
    </source>
</evidence>
<dbReference type="AlphaFoldDB" id="C5M6R1"/>
<dbReference type="OrthoDB" id="3509362at2759"/>
<evidence type="ECO:0000259" key="4">
    <source>
        <dbReference type="SMART" id="SM00829"/>
    </source>
</evidence>
<name>C5M6R1_CANTT</name>
<organism evidence="5 6">
    <name type="scientific">Candida tropicalis (strain ATCC MYA-3404 / T1)</name>
    <name type="common">Yeast</name>
    <dbReference type="NCBI Taxonomy" id="294747"/>
    <lineage>
        <taxon>Eukaryota</taxon>
        <taxon>Fungi</taxon>
        <taxon>Dikarya</taxon>
        <taxon>Ascomycota</taxon>
        <taxon>Saccharomycotina</taxon>
        <taxon>Pichiomycetes</taxon>
        <taxon>Debaryomycetaceae</taxon>
        <taxon>Candida/Lodderomyces clade</taxon>
        <taxon>Candida</taxon>
    </lineage>
</organism>
<comment type="subcellular location">
    <subcellularLocation>
        <location evidence="1">Lipid droplet</location>
    </subcellularLocation>
</comment>
<dbReference type="GO" id="GO:0005739">
    <property type="term" value="C:mitochondrion"/>
    <property type="evidence" value="ECO:0007669"/>
    <property type="project" value="TreeGrafter"/>
</dbReference>
<dbReference type="InterPro" id="IPR013154">
    <property type="entry name" value="ADH-like_N"/>
</dbReference>
<dbReference type="HOGENOM" id="CLU_026673_3_3_1"/>
<dbReference type="eggNOG" id="KOG1198">
    <property type="taxonomic scope" value="Eukaryota"/>
</dbReference>
<accession>C5M6R1</accession>
<dbReference type="SUPFAM" id="SSF51735">
    <property type="entry name" value="NAD(P)-binding Rossmann-fold domains"/>
    <property type="match status" value="1"/>
</dbReference>
<feature type="domain" description="Enoyl reductase (ER)" evidence="4">
    <location>
        <begin position="27"/>
        <end position="353"/>
    </location>
</feature>
<dbReference type="InterPro" id="IPR011032">
    <property type="entry name" value="GroES-like_sf"/>
</dbReference>
<dbReference type="Gene3D" id="3.40.50.720">
    <property type="entry name" value="NAD(P)-binding Rossmann-like Domain"/>
    <property type="match status" value="1"/>
</dbReference>
<dbReference type="SMART" id="SM00829">
    <property type="entry name" value="PKS_ER"/>
    <property type="match status" value="1"/>
</dbReference>
<gene>
    <name evidence="5" type="ORF">CTRG_01542</name>
</gene>
<protein>
    <recommendedName>
        <fullName evidence="4">Enoyl reductase (ER) domain-containing protein</fullName>
    </recommendedName>
</protein>
<evidence type="ECO:0000313" key="5">
    <source>
        <dbReference type="EMBL" id="EER34681.1"/>
    </source>
</evidence>
<dbReference type="InterPro" id="IPR020843">
    <property type="entry name" value="ER"/>
</dbReference>
<dbReference type="InterPro" id="IPR036291">
    <property type="entry name" value="NAD(P)-bd_dom_sf"/>
</dbReference>